<evidence type="ECO:0000256" key="2">
    <source>
        <dbReference type="SAM" id="MobiDB-lite"/>
    </source>
</evidence>
<dbReference type="HOGENOM" id="CLU_107800_0_0_1"/>
<proteinExistence type="predicted"/>
<protein>
    <submittedName>
        <fullName evidence="5">Uncharacterized protein</fullName>
    </submittedName>
</protein>
<evidence type="ECO:0000313" key="5">
    <source>
        <dbReference type="EnsemblPlants" id="ONIVA05G24900.1"/>
    </source>
</evidence>
<feature type="region of interest" description="Disordered" evidence="2">
    <location>
        <begin position="155"/>
        <end position="185"/>
    </location>
</feature>
<keyword evidence="4" id="KW-0732">Signal</keyword>
<dbReference type="AlphaFoldDB" id="A0A0E0HHE1"/>
<dbReference type="EnsemblPlants" id="ONIVA05G24900.1">
    <property type="protein sequence ID" value="ONIVA05G24900.1"/>
    <property type="gene ID" value="ONIVA05G24900"/>
</dbReference>
<keyword evidence="3" id="KW-0812">Transmembrane</keyword>
<organism evidence="5">
    <name type="scientific">Oryza nivara</name>
    <name type="common">Indian wild rice</name>
    <name type="synonym">Oryza sativa f. spontanea</name>
    <dbReference type="NCBI Taxonomy" id="4536"/>
    <lineage>
        <taxon>Eukaryota</taxon>
        <taxon>Viridiplantae</taxon>
        <taxon>Streptophyta</taxon>
        <taxon>Embryophyta</taxon>
        <taxon>Tracheophyta</taxon>
        <taxon>Spermatophyta</taxon>
        <taxon>Magnoliopsida</taxon>
        <taxon>Liliopsida</taxon>
        <taxon>Poales</taxon>
        <taxon>Poaceae</taxon>
        <taxon>BOP clade</taxon>
        <taxon>Oryzoideae</taxon>
        <taxon>Oryzeae</taxon>
        <taxon>Oryzinae</taxon>
        <taxon>Oryza</taxon>
    </lineage>
</organism>
<accession>A0A0E0HHE1</accession>
<evidence type="ECO:0000256" key="1">
    <source>
        <dbReference type="SAM" id="Coils"/>
    </source>
</evidence>
<feature type="transmembrane region" description="Helical" evidence="3">
    <location>
        <begin position="55"/>
        <end position="75"/>
    </location>
</feature>
<keyword evidence="3" id="KW-1133">Transmembrane helix</keyword>
<dbReference type="OMA" id="SFMAVRI"/>
<dbReference type="Gramene" id="ONIVA05G24900.1">
    <property type="protein sequence ID" value="ONIVA05G24900.1"/>
    <property type="gene ID" value="ONIVA05G24900"/>
</dbReference>
<evidence type="ECO:0000256" key="3">
    <source>
        <dbReference type="SAM" id="Phobius"/>
    </source>
</evidence>
<dbReference type="Proteomes" id="UP000006591">
    <property type="component" value="Chromosome 5"/>
</dbReference>
<feature type="signal peptide" evidence="4">
    <location>
        <begin position="1"/>
        <end position="24"/>
    </location>
</feature>
<evidence type="ECO:0000313" key="6">
    <source>
        <dbReference type="Proteomes" id="UP000006591"/>
    </source>
</evidence>
<feature type="chain" id="PRO_5002361590" evidence="4">
    <location>
        <begin position="25"/>
        <end position="229"/>
    </location>
</feature>
<reference evidence="5" key="1">
    <citation type="submission" date="2015-04" db="UniProtKB">
        <authorList>
            <consortium name="EnsemblPlants"/>
        </authorList>
    </citation>
    <scope>IDENTIFICATION</scope>
    <source>
        <strain evidence="5">SL10</strain>
    </source>
</reference>
<keyword evidence="1" id="KW-0175">Coiled coil</keyword>
<name>A0A0E0HHE1_ORYNI</name>
<keyword evidence="6" id="KW-1185">Reference proteome</keyword>
<feature type="compositionally biased region" description="Basic and acidic residues" evidence="2">
    <location>
        <begin position="155"/>
        <end position="167"/>
    </location>
</feature>
<evidence type="ECO:0000256" key="4">
    <source>
        <dbReference type="SAM" id="SignalP"/>
    </source>
</evidence>
<sequence length="229" mass="25598">MLPAMPSLAMLFAVLLLCVANTLAFSFMAVRIFRADGGGASKLTASSVRRSTKCILVLACVVEVAVLFASLRLAADRHALSGEVDHMRDQIETLQDDLKQYEQPFSALSDYLGLSVLDLGSAVGRLRDKEEHLVKEYRDLKLEIEQIKSDIQSLQHEKEGRGFHKETLGGTSNQQKQGKNEKTKQPAIHGIMKSLRAKATKLQQVKISFPWEKLKKAKNIFSMDFKLRP</sequence>
<reference evidence="5" key="2">
    <citation type="submission" date="2018-04" db="EMBL/GenBank/DDBJ databases">
        <title>OnivRS2 (Oryza nivara Reference Sequence Version 2).</title>
        <authorList>
            <person name="Zhang J."/>
            <person name="Kudrna D."/>
            <person name="Lee S."/>
            <person name="Talag J."/>
            <person name="Rajasekar S."/>
            <person name="Welchert J."/>
            <person name="Hsing Y.-I."/>
            <person name="Wing R.A."/>
        </authorList>
    </citation>
    <scope>NUCLEOTIDE SEQUENCE [LARGE SCALE GENOMIC DNA]</scope>
    <source>
        <strain evidence="5">SL10</strain>
    </source>
</reference>
<keyword evidence="3" id="KW-0472">Membrane</keyword>
<feature type="coiled-coil region" evidence="1">
    <location>
        <begin position="77"/>
        <end position="104"/>
    </location>
</feature>